<organism evidence="2 4">
    <name type="scientific">Ardenticatena maritima</name>
    <dbReference type="NCBI Taxonomy" id="872965"/>
    <lineage>
        <taxon>Bacteria</taxon>
        <taxon>Bacillati</taxon>
        <taxon>Chloroflexota</taxon>
        <taxon>Ardenticatenia</taxon>
        <taxon>Ardenticatenales</taxon>
        <taxon>Ardenticatenaceae</taxon>
        <taxon>Ardenticatena</taxon>
    </lineage>
</organism>
<dbReference type="InterPro" id="IPR006531">
    <property type="entry name" value="Gp5/Vgr_OB"/>
</dbReference>
<evidence type="ECO:0000313" key="3">
    <source>
        <dbReference type="EMBL" id="KPL89365.1"/>
    </source>
</evidence>
<evidence type="ECO:0000313" key="5">
    <source>
        <dbReference type="Proteomes" id="UP000050502"/>
    </source>
</evidence>
<reference evidence="3 5" key="2">
    <citation type="submission" date="2015-07" db="EMBL/GenBank/DDBJ databases">
        <title>Whole genome sequence of Ardenticatena maritima DSM 23922.</title>
        <authorList>
            <person name="Hemp J."/>
            <person name="Ward L.M."/>
            <person name="Pace L.A."/>
            <person name="Fischer W.W."/>
        </authorList>
    </citation>
    <scope>NUCLEOTIDE SEQUENCE [LARGE SCALE GENOMIC DNA]</scope>
    <source>
        <strain evidence="3 5">110S</strain>
    </source>
</reference>
<gene>
    <name evidence="2" type="ORF">ARMA_2982</name>
    <name evidence="3" type="ORF">SE16_02600</name>
</gene>
<proteinExistence type="predicted"/>
<dbReference type="EMBL" id="BBZA01000283">
    <property type="protein sequence ID" value="GAP64559.1"/>
    <property type="molecule type" value="Genomic_DNA"/>
</dbReference>
<name>A0A0M8KBT8_9CHLR</name>
<dbReference type="OrthoDB" id="141597at2"/>
<dbReference type="RefSeq" id="WP_054494239.1">
    <property type="nucleotide sequence ID" value="NZ_BBZA01000283.1"/>
</dbReference>
<dbReference type="EMBL" id="LGKN01000003">
    <property type="protein sequence ID" value="KPL89365.1"/>
    <property type="molecule type" value="Genomic_DNA"/>
</dbReference>
<evidence type="ECO:0000259" key="1">
    <source>
        <dbReference type="Pfam" id="PF04717"/>
    </source>
</evidence>
<comment type="caution">
    <text evidence="2">The sequence shown here is derived from an EMBL/GenBank/DDBJ whole genome shotgun (WGS) entry which is preliminary data.</text>
</comment>
<dbReference type="Pfam" id="PF04717">
    <property type="entry name" value="Phage_base_V"/>
    <property type="match status" value="1"/>
</dbReference>
<dbReference type="STRING" id="872965.SE16_02600"/>
<protein>
    <submittedName>
        <fullName evidence="3">Type IV secretion protein Rhs</fullName>
    </submittedName>
</protein>
<dbReference type="Proteomes" id="UP000050502">
    <property type="component" value="Unassembled WGS sequence"/>
</dbReference>
<reference evidence="2 4" key="1">
    <citation type="journal article" date="2015" name="Genome Announc.">
        <title>Draft Genome Sequence of a Heterotrophic Facultative Anaerobic Thermophilic Bacterium, Ardenticatena maritima Strain 110ST.</title>
        <authorList>
            <person name="Kawaichi S."/>
            <person name="Yoshida T."/>
            <person name="Sako Y."/>
            <person name="Nakamura R."/>
        </authorList>
    </citation>
    <scope>NUCLEOTIDE SEQUENCE [LARGE SCALE GENOMIC DNA]</scope>
    <source>
        <strain evidence="2 4">110S</strain>
    </source>
</reference>
<dbReference type="Gene3D" id="2.40.50.230">
    <property type="entry name" value="Gp5 N-terminal domain"/>
    <property type="match status" value="1"/>
</dbReference>
<accession>A0A0M8KBT8</accession>
<dbReference type="InterPro" id="IPR037026">
    <property type="entry name" value="Vgr_OB-fold_dom_sf"/>
</dbReference>
<dbReference type="InParanoid" id="A0A0M8KBT8"/>
<evidence type="ECO:0000313" key="2">
    <source>
        <dbReference type="EMBL" id="GAP64559.1"/>
    </source>
</evidence>
<feature type="domain" description="Gp5/Type VI secretion system Vgr protein OB-fold" evidence="1">
    <location>
        <begin position="27"/>
        <end position="104"/>
    </location>
</feature>
<dbReference type="SUPFAM" id="SSF69255">
    <property type="entry name" value="gp5 N-terminal domain-like"/>
    <property type="match status" value="1"/>
</dbReference>
<evidence type="ECO:0000313" key="4">
    <source>
        <dbReference type="Proteomes" id="UP000037784"/>
    </source>
</evidence>
<dbReference type="AlphaFoldDB" id="A0A0M8KBT8"/>
<keyword evidence="4" id="KW-1185">Reference proteome</keyword>
<reference evidence="4" key="3">
    <citation type="submission" date="2015-08" db="EMBL/GenBank/DDBJ databases">
        <title>Draft Genome Sequence of a Heterotrophic Facultative Anaerobic Bacterium Ardenticatena maritima Strain 110S.</title>
        <authorList>
            <person name="Kawaichi S."/>
            <person name="Yoshida T."/>
            <person name="Sako Y."/>
            <person name="Nakamura R."/>
        </authorList>
    </citation>
    <scope>NUCLEOTIDE SEQUENCE [LARGE SCALE GENOMIC DNA]</scope>
    <source>
        <strain evidence="4">110S</strain>
    </source>
</reference>
<sequence length="238" mass="24940">MGTFWTPNTDTDPRLPAGLGGRFYGIYPAEVVDIADPNGQGRVRVRLPWAGTPGDTAYEAWARLATLMGGNNRGTWFIPDVGDEVVVCFEAGDPARPYVVGALWNGQDAPPESMDGVGENNIKTIHSRNGVRIRIDDSSGQESITIDTPGGQKIVLQDGPGSITMSDSNGNSITMDAGGITISASAKITLQAATIDISSSMINASVPFSDFSGVLKSSTLITNSVVSSSYTPGAGNIW</sequence>
<dbReference type="SUPFAM" id="SSF69349">
    <property type="entry name" value="Phage fibre proteins"/>
    <property type="match status" value="1"/>
</dbReference>
<dbReference type="Proteomes" id="UP000037784">
    <property type="component" value="Unassembled WGS sequence"/>
</dbReference>